<dbReference type="EMBL" id="PYLS01000005">
    <property type="protein sequence ID" value="PST83498.1"/>
    <property type="molecule type" value="Genomic_DNA"/>
</dbReference>
<keyword evidence="2" id="KW-1185">Reference proteome</keyword>
<evidence type="ECO:0000313" key="2">
    <source>
        <dbReference type="Proteomes" id="UP000240912"/>
    </source>
</evidence>
<name>A0A2T3HM09_9SPHI</name>
<accession>A0A2T3HM09</accession>
<dbReference type="Proteomes" id="UP000240912">
    <property type="component" value="Unassembled WGS sequence"/>
</dbReference>
<evidence type="ECO:0000313" key="1">
    <source>
        <dbReference type="EMBL" id="PST83498.1"/>
    </source>
</evidence>
<gene>
    <name evidence="1" type="ORF">C7T94_13155</name>
</gene>
<sequence>MDFSEEFLHYVWRFRRYDPVALVCDGARVQVISPGTYQHNSGPDFNLARVRIGATLWVGDVEIHLKTSDWLLHGHQQDKSYNNVILHVVYEHDREISRPDGSPLPVLPLAGHIPLQLVSSYNRLQLSAAYFPCAGNIAAVSKTVVRAALTRQLVARMEKKSSEVLQVLSALRGDWEETFYRFLARNFGFKINAQPFELLAQLMPYRILGRCRGNRFQMEALLFGVAGMLDHLRSTDTYPLKLRNEFSFLQKKYRLKKVPLSMWKFMRMRPQNFPSLRIAQFAALLNRPAPLFSAVLALRKPEDIAAVFGRSNMHEFWKTHYHFGKPAGQVGSQLGRDSIENVLINTVSLFLFVYGRYTDNDIYVQAGLELLEFLQPENNAIVRHYRGAGLEIDNAFFSQAVLELKKNWCDEKKCVHCSIGINLLKNV</sequence>
<proteinExistence type="predicted"/>
<organism evidence="1 2">
    <name type="scientific">Pedobacter yulinensis</name>
    <dbReference type="NCBI Taxonomy" id="2126353"/>
    <lineage>
        <taxon>Bacteria</taxon>
        <taxon>Pseudomonadati</taxon>
        <taxon>Bacteroidota</taxon>
        <taxon>Sphingobacteriia</taxon>
        <taxon>Sphingobacteriales</taxon>
        <taxon>Sphingobacteriaceae</taxon>
        <taxon>Pedobacter</taxon>
    </lineage>
</organism>
<reference evidence="1 2" key="1">
    <citation type="submission" date="2018-03" db="EMBL/GenBank/DDBJ databases">
        <authorList>
            <person name="Keele B.F."/>
        </authorList>
    </citation>
    <scope>NUCLEOTIDE SEQUENCE [LARGE SCALE GENOMIC DNA]</scope>
    <source>
        <strain evidence="1 2">YL28-9</strain>
    </source>
</reference>
<dbReference type="Pfam" id="PF11013">
    <property type="entry name" value="DUF2851"/>
    <property type="match status" value="1"/>
</dbReference>
<dbReference type="AlphaFoldDB" id="A0A2T3HM09"/>
<dbReference type="InterPro" id="IPR021272">
    <property type="entry name" value="DUF2851"/>
</dbReference>
<dbReference type="OrthoDB" id="1005072at2"/>
<comment type="caution">
    <text evidence="1">The sequence shown here is derived from an EMBL/GenBank/DDBJ whole genome shotgun (WGS) entry which is preliminary data.</text>
</comment>
<dbReference type="RefSeq" id="WP_107215759.1">
    <property type="nucleotide sequence ID" value="NZ_KZ686269.1"/>
</dbReference>
<protein>
    <submittedName>
        <fullName evidence="1">DUF2851 domain-containing protein</fullName>
    </submittedName>
</protein>